<comment type="caution">
    <text evidence="2">The sequence shown here is derived from an EMBL/GenBank/DDBJ whole genome shotgun (WGS) entry which is preliminary data.</text>
</comment>
<dbReference type="InterPro" id="IPR025579">
    <property type="entry name" value="DUF4357"/>
</dbReference>
<dbReference type="Pfam" id="PF14267">
    <property type="entry name" value="DUF4357"/>
    <property type="match status" value="1"/>
</dbReference>
<dbReference type="AlphaFoldDB" id="A0A3N4UAD8"/>
<evidence type="ECO:0000259" key="1">
    <source>
        <dbReference type="Pfam" id="PF14267"/>
    </source>
</evidence>
<dbReference type="Proteomes" id="UP000269689">
    <property type="component" value="Unassembled WGS sequence"/>
</dbReference>
<gene>
    <name evidence="2" type="ORF">EDD53_1841</name>
</gene>
<dbReference type="RefSeq" id="WP_123792873.1">
    <property type="nucleotide sequence ID" value="NZ_RKQK01000002.1"/>
</dbReference>
<name>A0A3N4UAD8_9RHOB</name>
<organism evidence="2 3">
    <name type="scientific">Pacificibacter maritimus</name>
    <dbReference type="NCBI Taxonomy" id="762213"/>
    <lineage>
        <taxon>Bacteria</taxon>
        <taxon>Pseudomonadati</taxon>
        <taxon>Pseudomonadota</taxon>
        <taxon>Alphaproteobacteria</taxon>
        <taxon>Rhodobacterales</taxon>
        <taxon>Roseobacteraceae</taxon>
        <taxon>Pacificibacter</taxon>
    </lineage>
</organism>
<protein>
    <submittedName>
        <fullName evidence="2">Uncharacterized protein DUF4357</fullName>
    </submittedName>
</protein>
<dbReference type="CDD" id="cd10447">
    <property type="entry name" value="GIY-YIG_unchar_2"/>
    <property type="match status" value="1"/>
</dbReference>
<dbReference type="EMBL" id="RKQK01000002">
    <property type="protein sequence ID" value="RPE67432.1"/>
    <property type="molecule type" value="Genomic_DNA"/>
</dbReference>
<feature type="domain" description="DUF4357" evidence="1">
    <location>
        <begin position="232"/>
        <end position="278"/>
    </location>
</feature>
<accession>A0A3N4UAD8</accession>
<proteinExistence type="predicted"/>
<evidence type="ECO:0000313" key="2">
    <source>
        <dbReference type="EMBL" id="RPE67432.1"/>
    </source>
</evidence>
<reference evidence="2 3" key="1">
    <citation type="submission" date="2018-11" db="EMBL/GenBank/DDBJ databases">
        <title>Genomic Encyclopedia of Type Strains, Phase IV (KMG-IV): sequencing the most valuable type-strain genomes for metagenomic binning, comparative biology and taxonomic classification.</title>
        <authorList>
            <person name="Goeker M."/>
        </authorList>
    </citation>
    <scope>NUCLEOTIDE SEQUENCE [LARGE SCALE GENOMIC DNA]</scope>
    <source>
        <strain evidence="2 3">DSM 104731</strain>
    </source>
</reference>
<dbReference type="OrthoDB" id="2656488at2"/>
<sequence>MAHGRSVRLFLAEGTPTGILTAEIVNWTGHVLSAPRTRLENALKRDELKKTGIYILFGTPLDSDVPKVYVGEGDDISLRLSSHSRDDDKAFWERFIAVTSKDMNLTKAHVKYLEGRLISILKDAKKSTLANKTEPSFDRLPEADISDMETFLEELQLVLPVVGVDFFRRPLTKSSIAHQPDKKDAPTFVISHVKKGISAKAEEVDGEFVLLSGSKGDLNEAASFHEKLKSLRDQSLATGRIVKIANNGFEVTEPIGFSSPSAAAVFLFGTSRNGRTDWLIEGQAITYGDWKNGQLE</sequence>
<evidence type="ECO:0000313" key="3">
    <source>
        <dbReference type="Proteomes" id="UP000269689"/>
    </source>
</evidence>
<keyword evidence="3" id="KW-1185">Reference proteome</keyword>